<accession>A0A9D4QLK9</accession>
<organism evidence="2 3">
    <name type="scientific">Dreissena polymorpha</name>
    <name type="common">Zebra mussel</name>
    <name type="synonym">Mytilus polymorpha</name>
    <dbReference type="NCBI Taxonomy" id="45954"/>
    <lineage>
        <taxon>Eukaryota</taxon>
        <taxon>Metazoa</taxon>
        <taxon>Spiralia</taxon>
        <taxon>Lophotrochozoa</taxon>
        <taxon>Mollusca</taxon>
        <taxon>Bivalvia</taxon>
        <taxon>Autobranchia</taxon>
        <taxon>Heteroconchia</taxon>
        <taxon>Euheterodonta</taxon>
        <taxon>Imparidentia</taxon>
        <taxon>Neoheterodontei</taxon>
        <taxon>Myida</taxon>
        <taxon>Dreissenoidea</taxon>
        <taxon>Dreissenidae</taxon>
        <taxon>Dreissena</taxon>
    </lineage>
</organism>
<keyword evidence="3" id="KW-1185">Reference proteome</keyword>
<comment type="caution">
    <text evidence="2">The sequence shown here is derived from an EMBL/GenBank/DDBJ whole genome shotgun (WGS) entry which is preliminary data.</text>
</comment>
<gene>
    <name evidence="2" type="ORF">DPMN_109055</name>
</gene>
<protein>
    <submittedName>
        <fullName evidence="2">Uncharacterized protein</fullName>
    </submittedName>
</protein>
<feature type="compositionally biased region" description="Low complexity" evidence="1">
    <location>
        <begin position="13"/>
        <end position="26"/>
    </location>
</feature>
<name>A0A9D4QLK9_DREPO</name>
<reference evidence="2" key="1">
    <citation type="journal article" date="2019" name="bioRxiv">
        <title>The Genome of the Zebra Mussel, Dreissena polymorpha: A Resource for Invasive Species Research.</title>
        <authorList>
            <person name="McCartney M.A."/>
            <person name="Auch B."/>
            <person name="Kono T."/>
            <person name="Mallez S."/>
            <person name="Zhang Y."/>
            <person name="Obille A."/>
            <person name="Becker A."/>
            <person name="Abrahante J.E."/>
            <person name="Garbe J."/>
            <person name="Badalamenti J.P."/>
            <person name="Herman A."/>
            <person name="Mangelson H."/>
            <person name="Liachko I."/>
            <person name="Sullivan S."/>
            <person name="Sone E.D."/>
            <person name="Koren S."/>
            <person name="Silverstein K.A.T."/>
            <person name="Beckman K.B."/>
            <person name="Gohl D.M."/>
        </authorList>
    </citation>
    <scope>NUCLEOTIDE SEQUENCE</scope>
    <source>
        <strain evidence="2">Duluth1</strain>
        <tissue evidence="2">Whole animal</tissue>
    </source>
</reference>
<evidence type="ECO:0000256" key="1">
    <source>
        <dbReference type="SAM" id="MobiDB-lite"/>
    </source>
</evidence>
<dbReference type="Proteomes" id="UP000828390">
    <property type="component" value="Unassembled WGS sequence"/>
</dbReference>
<evidence type="ECO:0000313" key="2">
    <source>
        <dbReference type="EMBL" id="KAH3835696.1"/>
    </source>
</evidence>
<dbReference type="EMBL" id="JAIWYP010000004">
    <property type="protein sequence ID" value="KAH3835696.1"/>
    <property type="molecule type" value="Genomic_DNA"/>
</dbReference>
<reference evidence="2" key="2">
    <citation type="submission" date="2020-11" db="EMBL/GenBank/DDBJ databases">
        <authorList>
            <person name="McCartney M.A."/>
            <person name="Auch B."/>
            <person name="Kono T."/>
            <person name="Mallez S."/>
            <person name="Becker A."/>
            <person name="Gohl D.M."/>
            <person name="Silverstein K.A.T."/>
            <person name="Koren S."/>
            <person name="Bechman K.B."/>
            <person name="Herman A."/>
            <person name="Abrahante J.E."/>
            <person name="Garbe J."/>
        </authorList>
    </citation>
    <scope>NUCLEOTIDE SEQUENCE</scope>
    <source>
        <strain evidence="2">Duluth1</strain>
        <tissue evidence="2">Whole animal</tissue>
    </source>
</reference>
<dbReference type="AlphaFoldDB" id="A0A9D4QLK9"/>
<feature type="region of interest" description="Disordered" evidence="1">
    <location>
        <begin position="1"/>
        <end position="28"/>
    </location>
</feature>
<sequence length="118" mass="13350">MAKVIANVNVGANRQTDQQTNRQTGQKQYVPQYILTGWPPDIKLTGHLAQTNQPTNQQTNQQTGQKQYVPHYYSGGHKNTFVIENTDESNQELRENNVTLELSSDNHLVDGPTDRQTD</sequence>
<proteinExistence type="predicted"/>
<evidence type="ECO:0000313" key="3">
    <source>
        <dbReference type="Proteomes" id="UP000828390"/>
    </source>
</evidence>